<sequence>MIKKYLGKMLIALGCIIIIVAISLKIITDYKQKKIVDNYRNYISNMQNEDKSFNENKKAFETYTSQEQSSNIIGILSIPKLDLNVGIGEGVDNETLKYSVGHFSDTAMPGQKGNFCVIGHRSYTYGEFFNRLDEIEENDEIIVEYNGKEFKYKVTEIKVVKPEEVSVLNQSEEEEITLITCTPIRVGSHRLIIKGIREQ</sequence>
<dbReference type="InterPro" id="IPR042000">
    <property type="entry name" value="Sortase_D_2"/>
</dbReference>
<organism evidence="4 5">
    <name type="scientific">Clostridium neonatale</name>
    <dbReference type="NCBI Taxonomy" id="137838"/>
    <lineage>
        <taxon>Bacteria</taxon>
        <taxon>Bacillati</taxon>
        <taxon>Bacillota</taxon>
        <taxon>Clostridia</taxon>
        <taxon>Eubacteriales</taxon>
        <taxon>Clostridiaceae</taxon>
        <taxon>Clostridium</taxon>
    </lineage>
</organism>
<feature type="active site" description="Proton donor/acceptor" evidence="2">
    <location>
        <position position="120"/>
    </location>
</feature>
<reference evidence="4" key="1">
    <citation type="submission" date="2022-10" db="EMBL/GenBank/DDBJ databases">
        <authorList>
            <person name="Aires J."/>
            <person name="Mesa V."/>
        </authorList>
    </citation>
    <scope>NUCLEOTIDE SEQUENCE</scope>
    <source>
        <strain evidence="4">Clostridium neonatale JD116</strain>
    </source>
</reference>
<dbReference type="Proteomes" id="UP001189143">
    <property type="component" value="Unassembled WGS sequence"/>
</dbReference>
<keyword evidence="3" id="KW-0472">Membrane</keyword>
<dbReference type="Pfam" id="PF04203">
    <property type="entry name" value="Sortase"/>
    <property type="match status" value="1"/>
</dbReference>
<dbReference type="Gene3D" id="2.40.260.10">
    <property type="entry name" value="Sortase"/>
    <property type="match status" value="1"/>
</dbReference>
<name>A0AAD1YLB8_9CLOT</name>
<dbReference type="GO" id="GO:0016787">
    <property type="term" value="F:hydrolase activity"/>
    <property type="evidence" value="ECO:0007669"/>
    <property type="project" value="UniProtKB-KW"/>
</dbReference>
<keyword evidence="3" id="KW-1133">Transmembrane helix</keyword>
<feature type="transmembrane region" description="Helical" evidence="3">
    <location>
        <begin position="6"/>
        <end position="24"/>
    </location>
</feature>
<dbReference type="InterPro" id="IPR023365">
    <property type="entry name" value="Sortase_dom-sf"/>
</dbReference>
<dbReference type="InterPro" id="IPR005754">
    <property type="entry name" value="Sortase"/>
</dbReference>
<dbReference type="EMBL" id="CAMTCP010000281">
    <property type="protein sequence ID" value="CAI3685166.1"/>
    <property type="molecule type" value="Genomic_DNA"/>
</dbReference>
<dbReference type="NCBIfam" id="TIGR01076">
    <property type="entry name" value="sortase_fam"/>
    <property type="match status" value="1"/>
</dbReference>
<proteinExistence type="predicted"/>
<comment type="caution">
    <text evidence="4">The sequence shown here is derived from an EMBL/GenBank/DDBJ whole genome shotgun (WGS) entry which is preliminary data.</text>
</comment>
<feature type="active site" description="Acyl-thioester intermediate" evidence="2">
    <location>
        <position position="181"/>
    </location>
</feature>
<keyword evidence="1" id="KW-0378">Hydrolase</keyword>
<evidence type="ECO:0000256" key="2">
    <source>
        <dbReference type="PIRSR" id="PIRSR605754-1"/>
    </source>
</evidence>
<dbReference type="AlphaFoldDB" id="A0AAD1YLB8"/>
<dbReference type="CDD" id="cd06166">
    <property type="entry name" value="Sortase_D_2"/>
    <property type="match status" value="1"/>
</dbReference>
<accession>A0AAD1YLB8</accession>
<protein>
    <submittedName>
        <fullName evidence="4">Sortase StrA</fullName>
    </submittedName>
</protein>
<evidence type="ECO:0000313" key="5">
    <source>
        <dbReference type="Proteomes" id="UP001189143"/>
    </source>
</evidence>
<keyword evidence="3" id="KW-0812">Transmembrane</keyword>
<evidence type="ECO:0000256" key="1">
    <source>
        <dbReference type="ARBA" id="ARBA00022801"/>
    </source>
</evidence>
<gene>
    <name evidence="4" type="ORF">CNEO2_70040</name>
</gene>
<dbReference type="SUPFAM" id="SSF63817">
    <property type="entry name" value="Sortase"/>
    <property type="match status" value="1"/>
</dbReference>
<dbReference type="RefSeq" id="WP_125149337.1">
    <property type="nucleotide sequence ID" value="NZ_CAKJVD010000011.1"/>
</dbReference>
<evidence type="ECO:0000256" key="3">
    <source>
        <dbReference type="SAM" id="Phobius"/>
    </source>
</evidence>
<dbReference type="GeneID" id="68876164"/>
<evidence type="ECO:0000313" key="4">
    <source>
        <dbReference type="EMBL" id="CAI3685166.1"/>
    </source>
</evidence>